<dbReference type="AlphaFoldDB" id="A0A9D4M2B2"/>
<protein>
    <submittedName>
        <fullName evidence="1">Uncharacterized protein</fullName>
    </submittedName>
</protein>
<sequence>MFPVQKLDRPPNVGRLSTPLCYEATITNHHNGMTKERIGIYFKEMKAISKSMISTKEN</sequence>
<proteinExistence type="predicted"/>
<reference evidence="1" key="2">
    <citation type="submission" date="2020-11" db="EMBL/GenBank/DDBJ databases">
        <authorList>
            <person name="McCartney M.A."/>
            <person name="Auch B."/>
            <person name="Kono T."/>
            <person name="Mallez S."/>
            <person name="Becker A."/>
            <person name="Gohl D.M."/>
            <person name="Silverstein K.A.T."/>
            <person name="Koren S."/>
            <person name="Bechman K.B."/>
            <person name="Herman A."/>
            <person name="Abrahante J.E."/>
            <person name="Garbe J."/>
        </authorList>
    </citation>
    <scope>NUCLEOTIDE SEQUENCE</scope>
    <source>
        <strain evidence="1">Duluth1</strain>
        <tissue evidence="1">Whole animal</tissue>
    </source>
</reference>
<dbReference type="EMBL" id="JAIWYP010000002">
    <property type="protein sequence ID" value="KAH3867912.1"/>
    <property type="molecule type" value="Genomic_DNA"/>
</dbReference>
<name>A0A9D4M2B2_DREPO</name>
<keyword evidence="2" id="KW-1185">Reference proteome</keyword>
<organism evidence="1 2">
    <name type="scientific">Dreissena polymorpha</name>
    <name type="common">Zebra mussel</name>
    <name type="synonym">Mytilus polymorpha</name>
    <dbReference type="NCBI Taxonomy" id="45954"/>
    <lineage>
        <taxon>Eukaryota</taxon>
        <taxon>Metazoa</taxon>
        <taxon>Spiralia</taxon>
        <taxon>Lophotrochozoa</taxon>
        <taxon>Mollusca</taxon>
        <taxon>Bivalvia</taxon>
        <taxon>Autobranchia</taxon>
        <taxon>Heteroconchia</taxon>
        <taxon>Euheterodonta</taxon>
        <taxon>Imparidentia</taxon>
        <taxon>Neoheterodontei</taxon>
        <taxon>Myida</taxon>
        <taxon>Dreissenoidea</taxon>
        <taxon>Dreissenidae</taxon>
        <taxon>Dreissena</taxon>
    </lineage>
</organism>
<evidence type="ECO:0000313" key="2">
    <source>
        <dbReference type="Proteomes" id="UP000828390"/>
    </source>
</evidence>
<gene>
    <name evidence="1" type="ORF">DPMN_031049</name>
</gene>
<accession>A0A9D4M2B2</accession>
<comment type="caution">
    <text evidence="1">The sequence shown here is derived from an EMBL/GenBank/DDBJ whole genome shotgun (WGS) entry which is preliminary data.</text>
</comment>
<evidence type="ECO:0000313" key="1">
    <source>
        <dbReference type="EMBL" id="KAH3867912.1"/>
    </source>
</evidence>
<reference evidence="1" key="1">
    <citation type="journal article" date="2019" name="bioRxiv">
        <title>The Genome of the Zebra Mussel, Dreissena polymorpha: A Resource for Invasive Species Research.</title>
        <authorList>
            <person name="McCartney M.A."/>
            <person name="Auch B."/>
            <person name="Kono T."/>
            <person name="Mallez S."/>
            <person name="Zhang Y."/>
            <person name="Obille A."/>
            <person name="Becker A."/>
            <person name="Abrahante J.E."/>
            <person name="Garbe J."/>
            <person name="Badalamenti J.P."/>
            <person name="Herman A."/>
            <person name="Mangelson H."/>
            <person name="Liachko I."/>
            <person name="Sullivan S."/>
            <person name="Sone E.D."/>
            <person name="Koren S."/>
            <person name="Silverstein K.A.T."/>
            <person name="Beckman K.B."/>
            <person name="Gohl D.M."/>
        </authorList>
    </citation>
    <scope>NUCLEOTIDE SEQUENCE</scope>
    <source>
        <strain evidence="1">Duluth1</strain>
        <tissue evidence="1">Whole animal</tissue>
    </source>
</reference>
<dbReference type="Proteomes" id="UP000828390">
    <property type="component" value="Unassembled WGS sequence"/>
</dbReference>